<dbReference type="AlphaFoldDB" id="A0A4V3DP87"/>
<accession>A0A4V3DP87</accession>
<evidence type="ECO:0000313" key="1">
    <source>
        <dbReference type="EMBL" id="TDR51336.1"/>
    </source>
</evidence>
<name>A0A4V3DP87_9LIST</name>
<organism evidence="1 2">
    <name type="scientific">Listeria rocourtiae</name>
    <dbReference type="NCBI Taxonomy" id="647910"/>
    <lineage>
        <taxon>Bacteria</taxon>
        <taxon>Bacillati</taxon>
        <taxon>Bacillota</taxon>
        <taxon>Bacilli</taxon>
        <taxon>Bacillales</taxon>
        <taxon>Listeriaceae</taxon>
        <taxon>Listeria</taxon>
    </lineage>
</organism>
<protein>
    <submittedName>
        <fullName evidence="1">Uncharacterized protein</fullName>
    </submittedName>
</protein>
<comment type="caution">
    <text evidence="1">The sequence shown here is derived from an EMBL/GenBank/DDBJ whole genome shotgun (WGS) entry which is preliminary data.</text>
</comment>
<sequence>MEHVVARLIIEKGMSMINRGVTQHVDKRSLLGSLKHAKVVR</sequence>
<dbReference type="EMBL" id="SNZK01000013">
    <property type="protein sequence ID" value="TDR51336.1"/>
    <property type="molecule type" value="Genomic_DNA"/>
</dbReference>
<dbReference type="Proteomes" id="UP000295558">
    <property type="component" value="Unassembled WGS sequence"/>
</dbReference>
<reference evidence="1 2" key="1">
    <citation type="submission" date="2019-03" db="EMBL/GenBank/DDBJ databases">
        <title>Genomic Encyclopedia of Type Strains, Phase III (KMG-III): the genomes of soil and plant-associated and newly described type strains.</title>
        <authorList>
            <person name="Whitman W."/>
        </authorList>
    </citation>
    <scope>NUCLEOTIDE SEQUENCE [LARGE SCALE GENOMIC DNA]</scope>
    <source>
        <strain evidence="1 2">CECT 7972</strain>
    </source>
</reference>
<gene>
    <name evidence="1" type="ORF">DFP96_11327</name>
</gene>
<proteinExistence type="predicted"/>
<evidence type="ECO:0000313" key="2">
    <source>
        <dbReference type="Proteomes" id="UP000295558"/>
    </source>
</evidence>
<keyword evidence="2" id="KW-1185">Reference proteome</keyword>